<dbReference type="InterPro" id="IPR004839">
    <property type="entry name" value="Aminotransferase_I/II_large"/>
</dbReference>
<evidence type="ECO:0000256" key="2">
    <source>
        <dbReference type="ARBA" id="ARBA00005384"/>
    </source>
</evidence>
<evidence type="ECO:0000256" key="8">
    <source>
        <dbReference type="ARBA" id="ARBA00023125"/>
    </source>
</evidence>
<dbReference type="GO" id="GO:0030170">
    <property type="term" value="F:pyridoxal phosphate binding"/>
    <property type="evidence" value="ECO:0007669"/>
    <property type="project" value="InterPro"/>
</dbReference>
<dbReference type="Gene3D" id="1.10.10.10">
    <property type="entry name" value="Winged helix-like DNA-binding domain superfamily/Winged helix DNA-binding domain"/>
    <property type="match status" value="1"/>
</dbReference>
<evidence type="ECO:0000256" key="3">
    <source>
        <dbReference type="ARBA" id="ARBA00015123"/>
    </source>
</evidence>
<dbReference type="PRINTS" id="PR00035">
    <property type="entry name" value="HTHGNTR"/>
</dbReference>
<evidence type="ECO:0000259" key="10">
    <source>
        <dbReference type="PROSITE" id="PS50949"/>
    </source>
</evidence>
<keyword evidence="9" id="KW-0804">Transcription</keyword>
<dbReference type="GO" id="GO:0008483">
    <property type="term" value="F:transaminase activity"/>
    <property type="evidence" value="ECO:0007669"/>
    <property type="project" value="UniProtKB-KW"/>
</dbReference>
<sequence>MAKPKYKKIIDDIVNDIQDGKLAPNDKLPSQRSLSHKYEVNRSTVVQALDILKSYGIVATSEKRGVYVSNQSWNAFISNNMKWQDFIGNNASKNNLYYVQKINELEFADNMIRMGTGELAPDLIPNHAFKQILSEGNLQLTTNYEEAKGKLELRQAIVQYMKSKGVICTVDEICITSGALQGLKLIAEGLLVPQSNIIIETPSYIHSVRTWNNISASIKPLHIDYIKRHINNIFNANSNYYNSIFYCIPTLHNPTQNSYSEQEKQKIINQCQQNGIPIVEDDIYGDLWFGDTRPHPMKSLPNSENVIYLGSLSKTVSPGLRIGWVIANKHIIKHLADLKMQSDYGASSISQYIAQQWLSQPQFHEQHVAQLKTTLLEKRNLLLTAMDNYLADLGDWDKPQGSFYVWFKLKHAIDMKQLFNMATEAGLIIHPGEIFDRQAQQHIRFSYSYINKDDIESAFNKLRQLILALL</sequence>
<dbReference type="InterPro" id="IPR036390">
    <property type="entry name" value="WH_DNA-bd_sf"/>
</dbReference>
<evidence type="ECO:0000256" key="7">
    <source>
        <dbReference type="ARBA" id="ARBA00023015"/>
    </source>
</evidence>
<name>A0A151A310_9STAP</name>
<dbReference type="Pfam" id="PF00392">
    <property type="entry name" value="GntR"/>
    <property type="match status" value="1"/>
</dbReference>
<dbReference type="RefSeq" id="WP_061853886.1">
    <property type="nucleotide sequence ID" value="NZ_LUGM01000002.1"/>
</dbReference>
<comment type="similarity">
    <text evidence="2">In the C-terminal section; belongs to the class-I pyridoxal-phosphate-dependent aminotransferase family.</text>
</comment>
<dbReference type="InterPro" id="IPR015422">
    <property type="entry name" value="PyrdxlP-dep_Trfase_small"/>
</dbReference>
<dbReference type="InterPro" id="IPR015424">
    <property type="entry name" value="PyrdxlP-dep_Trfase"/>
</dbReference>
<dbReference type="InterPro" id="IPR000524">
    <property type="entry name" value="Tscrpt_reg_HTH_GntR"/>
</dbReference>
<comment type="caution">
    <text evidence="11">The sequence shown here is derived from an EMBL/GenBank/DDBJ whole genome shotgun (WGS) entry which is preliminary data.</text>
</comment>
<dbReference type="Gene3D" id="3.40.640.10">
    <property type="entry name" value="Type I PLP-dependent aspartate aminotransferase-like (Major domain)"/>
    <property type="match status" value="1"/>
</dbReference>
<dbReference type="GO" id="GO:0003677">
    <property type="term" value="F:DNA binding"/>
    <property type="evidence" value="ECO:0007669"/>
    <property type="project" value="UniProtKB-KW"/>
</dbReference>
<dbReference type="PANTHER" id="PTHR42790">
    <property type="entry name" value="AMINOTRANSFERASE"/>
    <property type="match status" value="1"/>
</dbReference>
<comment type="cofactor">
    <cofactor evidence="1">
        <name>pyridoxal 5'-phosphate</name>
        <dbReference type="ChEBI" id="CHEBI:597326"/>
    </cofactor>
</comment>
<gene>
    <name evidence="11" type="ORF">A0131_02375</name>
</gene>
<dbReference type="Pfam" id="PF00155">
    <property type="entry name" value="Aminotran_1_2"/>
    <property type="match status" value="1"/>
</dbReference>
<dbReference type="CDD" id="cd07377">
    <property type="entry name" value="WHTH_GntR"/>
    <property type="match status" value="1"/>
</dbReference>
<protein>
    <recommendedName>
        <fullName evidence="3">HTH-type transcriptional regulator NorG</fullName>
    </recommendedName>
</protein>
<feature type="domain" description="HTH gntR-type" evidence="10">
    <location>
        <begin position="3"/>
        <end position="71"/>
    </location>
</feature>
<reference evidence="11 12" key="1">
    <citation type="submission" date="2016-02" db="EMBL/GenBank/DDBJ databases">
        <title>Draft genome sequence of hydrocarbon degrading Staphylococcus saprophyticus Strain CNV2, isolated from crude-oil contaminated soil from Noonmati Oil Refinery, Guwahati, Assam, India.</title>
        <authorList>
            <person name="Mukherjee A."/>
            <person name="Chettri B."/>
            <person name="Langpoklakpam J."/>
            <person name="Singh A.K."/>
            <person name="Chattopadhyay D.J."/>
        </authorList>
    </citation>
    <scope>NUCLEOTIDE SEQUENCE [LARGE SCALE GENOMIC DNA]</scope>
    <source>
        <strain evidence="11 12">CNV2</strain>
    </source>
</reference>
<dbReference type="GO" id="GO:1901605">
    <property type="term" value="P:alpha-amino acid metabolic process"/>
    <property type="evidence" value="ECO:0007669"/>
    <property type="project" value="TreeGrafter"/>
</dbReference>
<keyword evidence="6" id="KW-0663">Pyridoxal phosphate</keyword>
<evidence type="ECO:0000256" key="6">
    <source>
        <dbReference type="ARBA" id="ARBA00022898"/>
    </source>
</evidence>
<dbReference type="AlphaFoldDB" id="A0A151A310"/>
<keyword evidence="5 11" id="KW-0808">Transferase</keyword>
<accession>A0A151A310</accession>
<keyword evidence="4 11" id="KW-0032">Aminotransferase</keyword>
<dbReference type="InterPro" id="IPR036388">
    <property type="entry name" value="WH-like_DNA-bd_sf"/>
</dbReference>
<dbReference type="SUPFAM" id="SSF46785">
    <property type="entry name" value="Winged helix' DNA-binding domain"/>
    <property type="match status" value="1"/>
</dbReference>
<keyword evidence="8" id="KW-0238">DNA-binding</keyword>
<dbReference type="GO" id="GO:0003700">
    <property type="term" value="F:DNA-binding transcription factor activity"/>
    <property type="evidence" value="ECO:0007669"/>
    <property type="project" value="InterPro"/>
</dbReference>
<proteinExistence type="inferred from homology"/>
<dbReference type="InterPro" id="IPR015421">
    <property type="entry name" value="PyrdxlP-dep_Trfase_major"/>
</dbReference>
<dbReference type="PROSITE" id="PS50949">
    <property type="entry name" value="HTH_GNTR"/>
    <property type="match status" value="1"/>
</dbReference>
<dbReference type="PANTHER" id="PTHR42790:SF17">
    <property type="entry name" value="TRANSCRIPTIONAL REGULATOR, GNTR FAMILY"/>
    <property type="match status" value="1"/>
</dbReference>
<evidence type="ECO:0000313" key="12">
    <source>
        <dbReference type="Proteomes" id="UP000075418"/>
    </source>
</evidence>
<dbReference type="SUPFAM" id="SSF53383">
    <property type="entry name" value="PLP-dependent transferases"/>
    <property type="match status" value="1"/>
</dbReference>
<dbReference type="Proteomes" id="UP000075418">
    <property type="component" value="Unassembled WGS sequence"/>
</dbReference>
<organism evidence="11 12">
    <name type="scientific">Staphylococcus kloosii</name>
    <dbReference type="NCBI Taxonomy" id="29384"/>
    <lineage>
        <taxon>Bacteria</taxon>
        <taxon>Bacillati</taxon>
        <taxon>Bacillota</taxon>
        <taxon>Bacilli</taxon>
        <taxon>Bacillales</taxon>
        <taxon>Staphylococcaceae</taxon>
        <taxon>Staphylococcus</taxon>
    </lineage>
</organism>
<dbReference type="InterPro" id="IPR050859">
    <property type="entry name" value="Class-I_PLP-dep_aminotransf"/>
</dbReference>
<dbReference type="SMART" id="SM00345">
    <property type="entry name" value="HTH_GNTR"/>
    <property type="match status" value="1"/>
</dbReference>
<dbReference type="Gene3D" id="3.90.1150.10">
    <property type="entry name" value="Aspartate Aminotransferase, domain 1"/>
    <property type="match status" value="1"/>
</dbReference>
<evidence type="ECO:0000313" key="11">
    <source>
        <dbReference type="EMBL" id="KYH13655.1"/>
    </source>
</evidence>
<evidence type="ECO:0000256" key="1">
    <source>
        <dbReference type="ARBA" id="ARBA00001933"/>
    </source>
</evidence>
<evidence type="ECO:0000256" key="4">
    <source>
        <dbReference type="ARBA" id="ARBA00022576"/>
    </source>
</evidence>
<keyword evidence="7" id="KW-0805">Transcription regulation</keyword>
<evidence type="ECO:0000256" key="5">
    <source>
        <dbReference type="ARBA" id="ARBA00022679"/>
    </source>
</evidence>
<evidence type="ECO:0000256" key="9">
    <source>
        <dbReference type="ARBA" id="ARBA00023163"/>
    </source>
</evidence>
<dbReference type="EMBL" id="LUGM01000002">
    <property type="protein sequence ID" value="KYH13655.1"/>
    <property type="molecule type" value="Genomic_DNA"/>
</dbReference>
<dbReference type="CDD" id="cd00609">
    <property type="entry name" value="AAT_like"/>
    <property type="match status" value="1"/>
</dbReference>